<dbReference type="GO" id="GO:0003887">
    <property type="term" value="F:DNA-directed DNA polymerase activity"/>
    <property type="evidence" value="ECO:0007669"/>
    <property type="project" value="InterPro"/>
</dbReference>
<dbReference type="InterPro" id="IPR000525">
    <property type="entry name" value="Initiator_Rep_WH1"/>
</dbReference>
<dbReference type="SUPFAM" id="SSF46785">
    <property type="entry name" value="Winged helix' DNA-binding domain"/>
    <property type="match status" value="1"/>
</dbReference>
<evidence type="ECO:0000259" key="2">
    <source>
        <dbReference type="Pfam" id="PF01051"/>
    </source>
</evidence>
<reference evidence="3" key="1">
    <citation type="submission" date="2022-02" db="EMBL/GenBank/DDBJ databases">
        <title>Emergence and expansion in Europe of a Vibrio aestuarianus clonal complex pathogenic for oysters.</title>
        <authorList>
            <person name="Mesnil A."/>
            <person name="Travers M.-A."/>
        </authorList>
    </citation>
    <scope>NUCLEOTIDE SEQUENCE</scope>
    <source>
        <strain evidence="3">U29</strain>
    </source>
</reference>
<sequence length="312" mass="36379">MVTSNENNQVEEAEALPVKTEFELKTVQRYESKLVMLPPYLNLKNELVFADYDLSAPASRLLYFTMAHFDNETFYTDEQVLLLNRKYSQVKPSFYDDIYYESTSRTIIIPAMVLMSVIRGNKSKGQSKNYQQLYDAISQLSSATLAINTSKNGKTTAKTFRFFDKVEVFKLKRDSDSEQIFVMLTFSVKYMPFVIACSGFTKLSFETMTGLSTVYAMRYYHWCHYALKRAEKGRFSITIKELRKRFKFDDGMYQSHFDDRFIQKPINDIMANSALEIYVDELQRKSKTQRRAKIEVASFNISVIPEEILLSQ</sequence>
<dbReference type="AlphaFoldDB" id="A0AAX3U0A4"/>
<dbReference type="GO" id="GO:0006270">
    <property type="term" value="P:DNA replication initiation"/>
    <property type="evidence" value="ECO:0007669"/>
    <property type="project" value="InterPro"/>
</dbReference>
<accession>A0AAX3U0A4</accession>
<proteinExistence type="inferred from homology"/>
<dbReference type="EMBL" id="CP118709">
    <property type="protein sequence ID" value="WGK80550.1"/>
    <property type="molecule type" value="Genomic_DNA"/>
</dbReference>
<dbReference type="InterPro" id="IPR036388">
    <property type="entry name" value="WH-like_DNA-bd_sf"/>
</dbReference>
<comment type="similarity">
    <text evidence="1">Belongs to the initiator RepB protein family.</text>
</comment>
<organism evidence="3 4">
    <name type="scientific">Vibrio aestuarianus</name>
    <dbReference type="NCBI Taxonomy" id="28171"/>
    <lineage>
        <taxon>Bacteria</taxon>
        <taxon>Pseudomonadati</taxon>
        <taxon>Pseudomonadota</taxon>
        <taxon>Gammaproteobacteria</taxon>
        <taxon>Vibrionales</taxon>
        <taxon>Vibrionaceae</taxon>
        <taxon>Vibrio</taxon>
    </lineage>
</organism>
<dbReference type="Proteomes" id="UP001239257">
    <property type="component" value="Chromosome 1"/>
</dbReference>
<dbReference type="Pfam" id="PF01051">
    <property type="entry name" value="Rep3_N"/>
    <property type="match status" value="1"/>
</dbReference>
<evidence type="ECO:0000256" key="1">
    <source>
        <dbReference type="ARBA" id="ARBA00038283"/>
    </source>
</evidence>
<dbReference type="Gene3D" id="1.10.10.10">
    <property type="entry name" value="Winged helix-like DNA-binding domain superfamily/Winged helix DNA-binding domain"/>
    <property type="match status" value="2"/>
</dbReference>
<feature type="domain" description="Initiator Rep protein WH1" evidence="2">
    <location>
        <begin position="44"/>
        <end position="223"/>
    </location>
</feature>
<dbReference type="InterPro" id="IPR036390">
    <property type="entry name" value="WH_DNA-bd_sf"/>
</dbReference>
<protein>
    <submittedName>
        <fullName evidence="3">Replication initiation protein</fullName>
    </submittedName>
</protein>
<evidence type="ECO:0000313" key="3">
    <source>
        <dbReference type="EMBL" id="WGK80550.1"/>
    </source>
</evidence>
<name>A0AAX3U0A4_9VIBR</name>
<evidence type="ECO:0000313" key="4">
    <source>
        <dbReference type="Proteomes" id="UP001239257"/>
    </source>
</evidence>
<dbReference type="RefSeq" id="WP_301063890.1">
    <property type="nucleotide sequence ID" value="NZ_CP118709.1"/>
</dbReference>
<gene>
    <name evidence="3" type="ORF">PYE51_07665</name>
</gene>